<proteinExistence type="predicted"/>
<feature type="region of interest" description="Disordered" evidence="1">
    <location>
        <begin position="327"/>
        <end position="371"/>
    </location>
</feature>
<dbReference type="EMBL" id="BTSX01000006">
    <property type="protein sequence ID" value="GMT07813.1"/>
    <property type="molecule type" value="Genomic_DNA"/>
</dbReference>
<feature type="region of interest" description="Disordered" evidence="1">
    <location>
        <begin position="151"/>
        <end position="271"/>
    </location>
</feature>
<accession>A0AAV5UN96</accession>
<gene>
    <name evidence="2" type="ORF">PENTCL1PPCAC_29987</name>
</gene>
<protein>
    <submittedName>
        <fullName evidence="2">Uncharacterized protein</fullName>
    </submittedName>
</protein>
<name>A0AAV5UN96_9BILA</name>
<feature type="compositionally biased region" description="Basic and acidic residues" evidence="1">
    <location>
        <begin position="207"/>
        <end position="226"/>
    </location>
</feature>
<keyword evidence="3" id="KW-1185">Reference proteome</keyword>
<feature type="non-terminal residue" evidence="2">
    <location>
        <position position="371"/>
    </location>
</feature>
<feature type="compositionally biased region" description="Basic residues" evidence="1">
    <location>
        <begin position="329"/>
        <end position="346"/>
    </location>
</feature>
<feature type="compositionally biased region" description="Basic and acidic residues" evidence="1">
    <location>
        <begin position="233"/>
        <end position="249"/>
    </location>
</feature>
<evidence type="ECO:0000256" key="1">
    <source>
        <dbReference type="SAM" id="MobiDB-lite"/>
    </source>
</evidence>
<dbReference type="AlphaFoldDB" id="A0AAV5UN96"/>
<dbReference type="Proteomes" id="UP001432027">
    <property type="component" value="Unassembled WGS sequence"/>
</dbReference>
<organism evidence="2 3">
    <name type="scientific">Pristionchus entomophagus</name>
    <dbReference type="NCBI Taxonomy" id="358040"/>
    <lineage>
        <taxon>Eukaryota</taxon>
        <taxon>Metazoa</taxon>
        <taxon>Ecdysozoa</taxon>
        <taxon>Nematoda</taxon>
        <taxon>Chromadorea</taxon>
        <taxon>Rhabditida</taxon>
        <taxon>Rhabditina</taxon>
        <taxon>Diplogasteromorpha</taxon>
        <taxon>Diplogasteroidea</taxon>
        <taxon>Neodiplogasteridae</taxon>
        <taxon>Pristionchus</taxon>
    </lineage>
</organism>
<sequence>MQSQPATTEHAMLRVIREQSAVINKYSRQSNNWLGILFESMASIVKINVDERMSVQYRKEALKKFHDYVADKQFLDPAKNDPAFSTTLSFAKMFGAYMVLVNDRAAEGNNALSSPMQPPRGVFLSLDRSALASIVPSEFALGPMVTTMLHSDMERGRRRERRSRSMAAVKRTREGSAGPSTSREVMARTDTPLKKTMGTLKLVNSPKDNKKMAAKVKAGDSTKDSKMANGTAEAERKRAAGGADKRRSSESFALNSSMGEMPLMNKPNDSVSILNESGLEMESTDENELSHPMQHSRCVFLSLDRDALASIEPSEFSLGPMFSAAIERGRRRERRSKSMASVKRKREASAGPSTSTPRKVMALTDIPLQKT</sequence>
<evidence type="ECO:0000313" key="3">
    <source>
        <dbReference type="Proteomes" id="UP001432027"/>
    </source>
</evidence>
<comment type="caution">
    <text evidence="2">The sequence shown here is derived from an EMBL/GenBank/DDBJ whole genome shotgun (WGS) entry which is preliminary data.</text>
</comment>
<reference evidence="2" key="1">
    <citation type="submission" date="2023-10" db="EMBL/GenBank/DDBJ databases">
        <title>Genome assembly of Pristionchus species.</title>
        <authorList>
            <person name="Yoshida K."/>
            <person name="Sommer R.J."/>
        </authorList>
    </citation>
    <scope>NUCLEOTIDE SEQUENCE</scope>
    <source>
        <strain evidence="2">RS0144</strain>
    </source>
</reference>
<evidence type="ECO:0000313" key="2">
    <source>
        <dbReference type="EMBL" id="GMT07813.1"/>
    </source>
</evidence>